<evidence type="ECO:0000313" key="3">
    <source>
        <dbReference type="Proteomes" id="UP000050761"/>
    </source>
</evidence>
<protein>
    <submittedName>
        <fullName evidence="4">HNH endonuclease</fullName>
    </submittedName>
</protein>
<dbReference type="Proteomes" id="UP000050761">
    <property type="component" value="Unassembled WGS sequence"/>
</dbReference>
<dbReference type="WBParaSite" id="HPBE_0000577201-mRNA-1">
    <property type="protein sequence ID" value="HPBE_0000577201-mRNA-1"/>
    <property type="gene ID" value="HPBE_0000577201"/>
</dbReference>
<dbReference type="EMBL" id="UZAH01025537">
    <property type="protein sequence ID" value="VDO65765.1"/>
    <property type="molecule type" value="Genomic_DNA"/>
</dbReference>
<accession>A0A3P8AZ84</accession>
<reference evidence="2 3" key="1">
    <citation type="submission" date="2018-11" db="EMBL/GenBank/DDBJ databases">
        <authorList>
            <consortium name="Pathogen Informatics"/>
        </authorList>
    </citation>
    <scope>NUCLEOTIDE SEQUENCE [LARGE SCALE GENOMIC DNA]</scope>
</reference>
<sequence length="107" mass="11756">MGSCAGCNFDAEDFGGDVYELFVRRIASQREDNNSKYCFTKCRLTQERGATKNYVWRAESMTAFIQQRYRELFPDRGISASMQGNPESDASSGIGSTEGGGSVTGNL</sequence>
<gene>
    <name evidence="2" type="ORF">HPBE_LOCUS5773</name>
</gene>
<feature type="region of interest" description="Disordered" evidence="1">
    <location>
        <begin position="77"/>
        <end position="107"/>
    </location>
</feature>
<feature type="compositionally biased region" description="Polar residues" evidence="1">
    <location>
        <begin position="80"/>
        <end position="90"/>
    </location>
</feature>
<dbReference type="AlphaFoldDB" id="A0A183FGI9"/>
<name>A0A183FGI9_HELPZ</name>
<evidence type="ECO:0000256" key="1">
    <source>
        <dbReference type="SAM" id="MobiDB-lite"/>
    </source>
</evidence>
<feature type="compositionally biased region" description="Gly residues" evidence="1">
    <location>
        <begin position="96"/>
        <end position="107"/>
    </location>
</feature>
<keyword evidence="3" id="KW-1185">Reference proteome</keyword>
<reference evidence="4" key="2">
    <citation type="submission" date="2019-09" db="UniProtKB">
        <authorList>
            <consortium name="WormBaseParasite"/>
        </authorList>
    </citation>
    <scope>IDENTIFICATION</scope>
</reference>
<evidence type="ECO:0000313" key="4">
    <source>
        <dbReference type="WBParaSite" id="HPBE_0000577201-mRNA-1"/>
    </source>
</evidence>
<evidence type="ECO:0000313" key="2">
    <source>
        <dbReference type="EMBL" id="VDO65765.1"/>
    </source>
</evidence>
<organism evidence="3 4">
    <name type="scientific">Heligmosomoides polygyrus</name>
    <name type="common">Parasitic roundworm</name>
    <dbReference type="NCBI Taxonomy" id="6339"/>
    <lineage>
        <taxon>Eukaryota</taxon>
        <taxon>Metazoa</taxon>
        <taxon>Ecdysozoa</taxon>
        <taxon>Nematoda</taxon>
        <taxon>Chromadorea</taxon>
        <taxon>Rhabditida</taxon>
        <taxon>Rhabditina</taxon>
        <taxon>Rhabditomorpha</taxon>
        <taxon>Strongyloidea</taxon>
        <taxon>Heligmosomidae</taxon>
        <taxon>Heligmosomoides</taxon>
    </lineage>
</organism>
<proteinExistence type="predicted"/>
<accession>A0A183FGI9</accession>